<gene>
    <name evidence="2" type="ORF">J2S43_005966</name>
</gene>
<name>A0ABT9N177_9ACTN</name>
<evidence type="ECO:0000313" key="2">
    <source>
        <dbReference type="EMBL" id="MDP9797454.1"/>
    </source>
</evidence>
<protein>
    <submittedName>
        <fullName evidence="2">Uncharacterized protein</fullName>
    </submittedName>
</protein>
<accession>A0ABT9N177</accession>
<organism evidence="2 3">
    <name type="scientific">Catenuloplanes nepalensis</name>
    <dbReference type="NCBI Taxonomy" id="587533"/>
    <lineage>
        <taxon>Bacteria</taxon>
        <taxon>Bacillati</taxon>
        <taxon>Actinomycetota</taxon>
        <taxon>Actinomycetes</taxon>
        <taxon>Micromonosporales</taxon>
        <taxon>Micromonosporaceae</taxon>
        <taxon>Catenuloplanes</taxon>
    </lineage>
</organism>
<proteinExistence type="predicted"/>
<dbReference type="Proteomes" id="UP001240984">
    <property type="component" value="Unassembled WGS sequence"/>
</dbReference>
<feature type="region of interest" description="Disordered" evidence="1">
    <location>
        <begin position="97"/>
        <end position="119"/>
    </location>
</feature>
<evidence type="ECO:0000256" key="1">
    <source>
        <dbReference type="SAM" id="MobiDB-lite"/>
    </source>
</evidence>
<reference evidence="2 3" key="1">
    <citation type="submission" date="2023-07" db="EMBL/GenBank/DDBJ databases">
        <title>Sequencing the genomes of 1000 actinobacteria strains.</title>
        <authorList>
            <person name="Klenk H.-P."/>
        </authorList>
    </citation>
    <scope>NUCLEOTIDE SEQUENCE [LARGE SCALE GENOMIC DNA]</scope>
    <source>
        <strain evidence="2 3">DSM 44710</strain>
    </source>
</reference>
<evidence type="ECO:0000313" key="3">
    <source>
        <dbReference type="Proteomes" id="UP001240984"/>
    </source>
</evidence>
<keyword evidence="3" id="KW-1185">Reference proteome</keyword>
<dbReference type="RefSeq" id="WP_306834815.1">
    <property type="nucleotide sequence ID" value="NZ_JAUSRA010000001.1"/>
</dbReference>
<sequence>MTPWQRLKVRLHGDGRWLTVYERHRRDAARLVDRLARTDDPAIRAAVCLDISRELDRAARAADSPALRDVLGADHAEQLRGRAAVYRLRRATATFEAIRSGPGHDPDRNRPVPAAGADREPVTFWPWHRFDEDEA</sequence>
<dbReference type="EMBL" id="JAUSRA010000001">
    <property type="protein sequence ID" value="MDP9797454.1"/>
    <property type="molecule type" value="Genomic_DNA"/>
</dbReference>
<comment type="caution">
    <text evidence="2">The sequence shown here is derived from an EMBL/GenBank/DDBJ whole genome shotgun (WGS) entry which is preliminary data.</text>
</comment>